<reference evidence="2 3" key="1">
    <citation type="journal article" date="2019" name="Emerg. Microbes Infect.">
        <title>Comprehensive subspecies identification of 175 nontuberculous mycobacteria species based on 7547 genomic profiles.</title>
        <authorList>
            <person name="Matsumoto Y."/>
            <person name="Kinjo T."/>
            <person name="Motooka D."/>
            <person name="Nabeya D."/>
            <person name="Jung N."/>
            <person name="Uechi K."/>
            <person name="Horii T."/>
            <person name="Iida T."/>
            <person name="Fujita J."/>
            <person name="Nakamura S."/>
        </authorList>
    </citation>
    <scope>NUCLEOTIDE SEQUENCE [LARGE SCALE GENOMIC DNA]</scope>
    <source>
        <strain evidence="2 3">JCM 17423</strain>
    </source>
</reference>
<evidence type="ECO:0000256" key="1">
    <source>
        <dbReference type="SAM" id="MobiDB-lite"/>
    </source>
</evidence>
<keyword evidence="3" id="KW-1185">Reference proteome</keyword>
<feature type="compositionally biased region" description="Low complexity" evidence="1">
    <location>
        <begin position="44"/>
        <end position="61"/>
    </location>
</feature>
<dbReference type="Gene3D" id="2.60.40.3440">
    <property type="match status" value="1"/>
</dbReference>
<feature type="compositionally biased region" description="Polar residues" evidence="1">
    <location>
        <begin position="173"/>
        <end position="182"/>
    </location>
</feature>
<feature type="region of interest" description="Disordered" evidence="1">
    <location>
        <begin position="44"/>
        <end position="182"/>
    </location>
</feature>
<dbReference type="Pfam" id="PF17963">
    <property type="entry name" value="Big_9"/>
    <property type="match status" value="1"/>
</dbReference>
<sequence length="610" mass="64538">MAVRRHARRAEGFAVRRWLQVGAASAGVGAGLLGFSLLGPQVGTAAADTAGESSTSSSAATSDDDAKPAESANTLDDTATDDTAADESADDDSATDDSAADEEAEADLDDEADLAEEAAELAEEAEADDADDPTSRDRASGSADADADTADLAESTAAETDSPRPPTAVRVSTPRNPVSNWSEFAGQSIDKWTTSSQGWIKSLPVDSQAQYHLAGALWATRRTLFNQAPDVAPIQISGKLDGPMTGTVGAVDPDGDRLVYVLTRGPSSGSVQLNADGTYTYTPGEGFDGVDTFRVVAIDVGPHVNLLDPFRPVGTRATNLVNQRAIRFDFTYTTGSEHWTPERRQALQDAADDLVLYFLVTKPVVLTYEVTALDDPDSTTLASAGSDLISDDPGFWPTIVQHKLLTGEDANGSAADGGIDWNFGNEWALGDVVGPDEFDFNSTAIHELLHSFGFLSGTGAPGENEEVVAWVLFDKFMVTRDRARPINRDFQWDTAFDPNLTGGDGGLYFGGVHAVSAYGDLVPLYTPDPWAEGSSTSHLDDDTFSGSDQKVMNAGSGTGFVVRALSPLELGILRDLGYRVDAPPPAVAAMALIGFLFVGRRWRGEALANR</sequence>
<dbReference type="Proteomes" id="UP000466607">
    <property type="component" value="Chromosome"/>
</dbReference>
<dbReference type="RefSeq" id="WP_134058866.1">
    <property type="nucleotide sequence ID" value="NZ_AP022586.1"/>
</dbReference>
<name>A0AAD1IMU1_9MYCO</name>
<accession>A0AAD1IMU1</accession>
<proteinExistence type="predicted"/>
<dbReference type="EMBL" id="AP022586">
    <property type="protein sequence ID" value="BBY18625.1"/>
    <property type="molecule type" value="Genomic_DNA"/>
</dbReference>
<gene>
    <name evidence="2" type="ORF">MLIT_42170</name>
</gene>
<feature type="compositionally biased region" description="Acidic residues" evidence="1">
    <location>
        <begin position="78"/>
        <end position="132"/>
    </location>
</feature>
<evidence type="ECO:0000313" key="2">
    <source>
        <dbReference type="EMBL" id="BBY18625.1"/>
    </source>
</evidence>
<organism evidence="2 3">
    <name type="scientific">Mycolicibacterium litorale</name>
    <dbReference type="NCBI Taxonomy" id="758802"/>
    <lineage>
        <taxon>Bacteria</taxon>
        <taxon>Bacillati</taxon>
        <taxon>Actinomycetota</taxon>
        <taxon>Actinomycetes</taxon>
        <taxon>Mycobacteriales</taxon>
        <taxon>Mycobacteriaceae</taxon>
        <taxon>Mycolicibacterium</taxon>
    </lineage>
</organism>
<protein>
    <submittedName>
        <fullName evidence="2">Uncharacterized protein</fullName>
    </submittedName>
</protein>
<evidence type="ECO:0000313" key="3">
    <source>
        <dbReference type="Proteomes" id="UP000466607"/>
    </source>
</evidence>
<dbReference type="AlphaFoldDB" id="A0AAD1IMU1"/>